<dbReference type="Gene3D" id="1.10.30.10">
    <property type="entry name" value="High mobility group box domain"/>
    <property type="match status" value="1"/>
</dbReference>
<dbReference type="EMBL" id="KN714782">
    <property type="protein sequence ID" value="KUI61626.1"/>
    <property type="molecule type" value="Genomic_DNA"/>
</dbReference>
<evidence type="ECO:0000259" key="5">
    <source>
        <dbReference type="PROSITE" id="PS50105"/>
    </source>
</evidence>
<proteinExistence type="predicted"/>
<evidence type="ECO:0000256" key="3">
    <source>
        <dbReference type="PROSITE-ProRule" id="PRU00267"/>
    </source>
</evidence>
<evidence type="ECO:0000313" key="8">
    <source>
        <dbReference type="Proteomes" id="UP000078576"/>
    </source>
</evidence>
<reference evidence="8" key="1">
    <citation type="submission" date="2014-12" db="EMBL/GenBank/DDBJ databases">
        <title>Genome Sequence of Valsa Canker Pathogens Uncovers a Specific Adaption of Colonization on Woody Bark.</title>
        <authorList>
            <person name="Yin Z."/>
            <person name="Liu H."/>
            <person name="Gao X."/>
            <person name="Li Z."/>
            <person name="Song N."/>
            <person name="Ke X."/>
            <person name="Dai Q."/>
            <person name="Wu Y."/>
            <person name="Sun Y."/>
            <person name="Xu J.-R."/>
            <person name="Kang Z.K."/>
            <person name="Wang L."/>
            <person name="Huang L."/>
        </authorList>
    </citation>
    <scope>NUCLEOTIDE SEQUENCE [LARGE SCALE GENOMIC DNA]</scope>
    <source>
        <strain evidence="8">SXYL134</strain>
    </source>
</reference>
<protein>
    <submittedName>
        <fullName evidence="7">High mobility group protein B3</fullName>
    </submittedName>
</protein>
<feature type="compositionally biased region" description="Low complexity" evidence="4">
    <location>
        <begin position="405"/>
        <end position="420"/>
    </location>
</feature>
<dbReference type="Gene3D" id="1.10.150.50">
    <property type="entry name" value="Transcription Factor, Ets-1"/>
    <property type="match status" value="1"/>
</dbReference>
<dbReference type="PANTHER" id="PTHR46040:SF3">
    <property type="entry name" value="HIGH MOBILITY GROUP PROTEIN 2"/>
    <property type="match status" value="1"/>
</dbReference>
<evidence type="ECO:0000256" key="2">
    <source>
        <dbReference type="ARBA" id="ARBA00023242"/>
    </source>
</evidence>
<dbReference type="InterPro" id="IPR013761">
    <property type="entry name" value="SAM/pointed_sf"/>
</dbReference>
<feature type="DNA-binding region" description="HMG box" evidence="3">
    <location>
        <begin position="121"/>
        <end position="187"/>
    </location>
</feature>
<dbReference type="Proteomes" id="UP000078576">
    <property type="component" value="Unassembled WGS sequence"/>
</dbReference>
<dbReference type="PANTHER" id="PTHR46040">
    <property type="entry name" value="HIGH MOBILITY GROUP PROTEIN 2"/>
    <property type="match status" value="1"/>
</dbReference>
<gene>
    <name evidence="7" type="ORF">VP1G_08806</name>
</gene>
<evidence type="ECO:0000256" key="1">
    <source>
        <dbReference type="ARBA" id="ARBA00023125"/>
    </source>
</evidence>
<dbReference type="InterPro" id="IPR036910">
    <property type="entry name" value="HMG_box_dom_sf"/>
</dbReference>
<dbReference type="InterPro" id="IPR051965">
    <property type="entry name" value="ChromReg_NeuronalGeneExpr"/>
</dbReference>
<dbReference type="InterPro" id="IPR001660">
    <property type="entry name" value="SAM"/>
</dbReference>
<feature type="region of interest" description="Disordered" evidence="4">
    <location>
        <begin position="205"/>
        <end position="259"/>
    </location>
</feature>
<feature type="compositionally biased region" description="Basic and acidic residues" evidence="4">
    <location>
        <begin position="205"/>
        <end position="220"/>
    </location>
</feature>
<feature type="region of interest" description="Disordered" evidence="4">
    <location>
        <begin position="71"/>
        <end position="125"/>
    </location>
</feature>
<evidence type="ECO:0000313" key="7">
    <source>
        <dbReference type="EMBL" id="KUI61626.1"/>
    </source>
</evidence>
<dbReference type="InterPro" id="IPR009071">
    <property type="entry name" value="HMG_box_dom"/>
</dbReference>
<dbReference type="Pfam" id="PF00536">
    <property type="entry name" value="SAM_1"/>
    <property type="match status" value="1"/>
</dbReference>
<accession>A0A194VCX1</accession>
<evidence type="ECO:0000256" key="4">
    <source>
        <dbReference type="SAM" id="MobiDB-lite"/>
    </source>
</evidence>
<dbReference type="AlphaFoldDB" id="A0A194VCX1"/>
<dbReference type="GO" id="GO:0003677">
    <property type="term" value="F:DNA binding"/>
    <property type="evidence" value="ECO:0007669"/>
    <property type="project" value="UniProtKB-UniRule"/>
</dbReference>
<keyword evidence="2 3" id="KW-0539">Nucleus</keyword>
<dbReference type="STRING" id="694573.A0A194VCX1"/>
<feature type="compositionally biased region" description="Basic and acidic residues" evidence="4">
    <location>
        <begin position="76"/>
        <end position="88"/>
    </location>
</feature>
<keyword evidence="1 3" id="KW-0238">DNA-binding</keyword>
<dbReference type="PROSITE" id="PS50118">
    <property type="entry name" value="HMG_BOX_2"/>
    <property type="match status" value="1"/>
</dbReference>
<feature type="domain" description="SAM" evidence="5">
    <location>
        <begin position="1"/>
        <end position="63"/>
    </location>
</feature>
<feature type="region of interest" description="Disordered" evidence="4">
    <location>
        <begin position="298"/>
        <end position="432"/>
    </location>
</feature>
<dbReference type="Pfam" id="PF00505">
    <property type="entry name" value="HMG_box"/>
    <property type="match status" value="1"/>
</dbReference>
<dbReference type="GO" id="GO:0005634">
    <property type="term" value="C:nucleus"/>
    <property type="evidence" value="ECO:0007669"/>
    <property type="project" value="UniProtKB-UniRule"/>
</dbReference>
<feature type="region of interest" description="Disordered" evidence="4">
    <location>
        <begin position="526"/>
        <end position="553"/>
    </location>
</feature>
<feature type="compositionally biased region" description="Polar residues" evidence="4">
    <location>
        <begin position="222"/>
        <end position="234"/>
    </location>
</feature>
<name>A0A194VCX1_CYTMA</name>
<feature type="domain" description="HMG box" evidence="6">
    <location>
        <begin position="121"/>
        <end position="187"/>
    </location>
</feature>
<organism evidence="7 8">
    <name type="scientific">Cytospora mali</name>
    <name type="common">Apple Valsa canker fungus</name>
    <name type="synonym">Valsa mali</name>
    <dbReference type="NCBI Taxonomy" id="578113"/>
    <lineage>
        <taxon>Eukaryota</taxon>
        <taxon>Fungi</taxon>
        <taxon>Dikarya</taxon>
        <taxon>Ascomycota</taxon>
        <taxon>Pezizomycotina</taxon>
        <taxon>Sordariomycetes</taxon>
        <taxon>Sordariomycetidae</taxon>
        <taxon>Diaporthales</taxon>
        <taxon>Cytosporaceae</taxon>
        <taxon>Cytospora</taxon>
    </lineage>
</organism>
<dbReference type="SMART" id="SM00398">
    <property type="entry name" value="HMG"/>
    <property type="match status" value="1"/>
</dbReference>
<dbReference type="PROSITE" id="PS50105">
    <property type="entry name" value="SAM_DOMAIN"/>
    <property type="match status" value="1"/>
</dbReference>
<dbReference type="SMART" id="SM00454">
    <property type="entry name" value="SAM"/>
    <property type="match status" value="1"/>
</dbReference>
<dbReference type="SUPFAM" id="SSF47769">
    <property type="entry name" value="SAM/Pointed domain"/>
    <property type="match status" value="1"/>
</dbReference>
<dbReference type="GO" id="GO:0010468">
    <property type="term" value="P:regulation of gene expression"/>
    <property type="evidence" value="ECO:0007669"/>
    <property type="project" value="TreeGrafter"/>
</dbReference>
<dbReference type="OrthoDB" id="1919336at2759"/>
<sequence length="569" mass="61062">MSPKLDEIFGELGISQYLDAFVDQGFDTWETILDITESDLDALGVKLGHRRKLQRRIANARGIAPDAALVSPTRPSVEDARVEVHRPDGPAPPPPDARDTGTAVVQKRKYRRHPKADENAPERPPSAYVLFSNKMREDLKGQNLTFTEIAKLVGENWQGLNQAEKEPYERQAQAAKEKYNQDLAEYKKTPEYKKYLQYLQEFKAKHATHQDKDGSKRVRLSEPNTGESGATNGHSGRAGRMGSTAGSIGEHTGEPPARRQRISSIVSNVDSYYAPSVNSVSQQTPGEESITSPATGYFERLSEPSPAFTASPRDGSSQASVPVRRDPVYVDGVRSDPVAPTRNLPPLADMFDTRPLPNGVPHPNEAPTPHFGLLSRGHETISPAPPTPSLAGDDSRRPSLKTEQSSAGSLSSGSSSYNSSHPRTPIDGPLPIHALLTGGKPFPSYDTVYATNSAAQGRSLSPDDRGTSVYYASERAPSEPGAAGHPMPHINGYYSGPTPMSTHASSASLGRLPYANGRQARVPVPVPTPAPASASAPVPGLRPSGKGDAGMDGISALLQADKIVDRRSG</sequence>
<dbReference type="SUPFAM" id="SSF47095">
    <property type="entry name" value="HMG-box"/>
    <property type="match status" value="1"/>
</dbReference>
<evidence type="ECO:0000259" key="6">
    <source>
        <dbReference type="PROSITE" id="PS50118"/>
    </source>
</evidence>
<keyword evidence="8" id="KW-1185">Reference proteome</keyword>